<protein>
    <submittedName>
        <fullName evidence="1">SiaB family protein kinase</fullName>
    </submittedName>
</protein>
<dbReference type="InterPro" id="IPR046239">
    <property type="entry name" value="DUF6272"/>
</dbReference>
<evidence type="ECO:0000313" key="2">
    <source>
        <dbReference type="Proteomes" id="UP001528920"/>
    </source>
</evidence>
<comment type="caution">
    <text evidence="1">The sequence shown here is derived from an EMBL/GenBank/DDBJ whole genome shotgun (WGS) entry which is preliminary data.</text>
</comment>
<gene>
    <name evidence="1" type="ORF">L3049_15865</name>
</gene>
<dbReference type="Pfam" id="PF19788">
    <property type="entry name" value="DUF6272"/>
    <property type="match status" value="1"/>
</dbReference>
<keyword evidence="1" id="KW-0808">Transferase</keyword>
<dbReference type="Proteomes" id="UP001528920">
    <property type="component" value="Unassembled WGS sequence"/>
</dbReference>
<name>A0ABT5VVM0_9BACT</name>
<dbReference type="EMBL" id="JAKJSC010000004">
    <property type="protein sequence ID" value="MDE5419470.1"/>
    <property type="molecule type" value="Genomic_DNA"/>
</dbReference>
<proteinExistence type="predicted"/>
<dbReference type="RefSeq" id="WP_275110800.1">
    <property type="nucleotide sequence ID" value="NZ_JAKJSC010000004.1"/>
</dbReference>
<dbReference type="NCBIfam" id="NF038262">
    <property type="entry name" value="SiaB_fam_kinase"/>
    <property type="match status" value="1"/>
</dbReference>
<keyword evidence="1" id="KW-0418">Kinase</keyword>
<evidence type="ECO:0000313" key="1">
    <source>
        <dbReference type="EMBL" id="MDE5419470.1"/>
    </source>
</evidence>
<keyword evidence="2" id="KW-1185">Reference proteome</keyword>
<organism evidence="1 2">
    <name type="scientific">Paralabilibaculum antarcticum</name>
    <dbReference type="NCBI Taxonomy" id="2912572"/>
    <lineage>
        <taxon>Bacteria</taxon>
        <taxon>Pseudomonadati</taxon>
        <taxon>Bacteroidota</taxon>
        <taxon>Bacteroidia</taxon>
        <taxon>Marinilabiliales</taxon>
        <taxon>Marinifilaceae</taxon>
        <taxon>Paralabilibaculum</taxon>
    </lineage>
</organism>
<reference evidence="1 2" key="1">
    <citation type="submission" date="2022-01" db="EMBL/GenBank/DDBJ databases">
        <title>Labilibaculum sp. nov, a marine bacterium isolated from Antarctica.</title>
        <authorList>
            <person name="Dai W."/>
        </authorList>
    </citation>
    <scope>NUCLEOTIDE SEQUENCE [LARGE SCALE GENOMIC DNA]</scope>
    <source>
        <strain evidence="1 2">DW002</strain>
    </source>
</reference>
<sequence>MNFNLDQWYSEKIDEDSIFDYMGKIEDENVTEILMCIEQILKAKDESPKVFRKIFNILVELVQNLYHHGEVPSDFDVSYKKFGVLILRDEGTQYRICAGNFIKIDGLRLIRDRIDQINTLSSTETQSLYRIILGNEEFSEKGGGGLGMVDIARKSGNNMEYQFYDYNPNYLFLAIDVII</sequence>
<accession>A0ABT5VVM0</accession>
<dbReference type="GO" id="GO:0016301">
    <property type="term" value="F:kinase activity"/>
    <property type="evidence" value="ECO:0007669"/>
    <property type="project" value="UniProtKB-KW"/>
</dbReference>